<dbReference type="SUPFAM" id="SSF56935">
    <property type="entry name" value="Porins"/>
    <property type="match status" value="1"/>
</dbReference>
<evidence type="ECO:0000256" key="1">
    <source>
        <dbReference type="SAM" id="SignalP"/>
    </source>
</evidence>
<dbReference type="Proteomes" id="UP000248079">
    <property type="component" value="Unassembled WGS sequence"/>
</dbReference>
<dbReference type="Pfam" id="PF13372">
    <property type="entry name" value="Alginate_exp"/>
    <property type="match status" value="1"/>
</dbReference>
<dbReference type="InterPro" id="IPR053728">
    <property type="entry name" value="Alginate_Permeability_Chnl"/>
</dbReference>
<organism evidence="3 4">
    <name type="scientific">Marinifilum breve</name>
    <dbReference type="NCBI Taxonomy" id="2184082"/>
    <lineage>
        <taxon>Bacteria</taxon>
        <taxon>Pseudomonadati</taxon>
        <taxon>Bacteroidota</taxon>
        <taxon>Bacteroidia</taxon>
        <taxon>Marinilabiliales</taxon>
        <taxon>Marinifilaceae</taxon>
    </lineage>
</organism>
<protein>
    <recommendedName>
        <fullName evidence="2">Alginate export domain-containing protein</fullName>
    </recommendedName>
</protein>
<dbReference type="EMBL" id="QFLI01000006">
    <property type="protein sequence ID" value="PXX99026.1"/>
    <property type="molecule type" value="Genomic_DNA"/>
</dbReference>
<evidence type="ECO:0000259" key="2">
    <source>
        <dbReference type="Pfam" id="PF13372"/>
    </source>
</evidence>
<dbReference type="RefSeq" id="WP_110361421.1">
    <property type="nucleotide sequence ID" value="NZ_QFLI01000006.1"/>
</dbReference>
<gene>
    <name evidence="3" type="ORF">DF185_14175</name>
</gene>
<accession>A0A2V3ZVD9</accession>
<proteinExistence type="predicted"/>
<evidence type="ECO:0000313" key="3">
    <source>
        <dbReference type="EMBL" id="PXX99026.1"/>
    </source>
</evidence>
<feature type="chain" id="PRO_5016064383" description="Alginate export domain-containing protein" evidence="1">
    <location>
        <begin position="23"/>
        <end position="425"/>
    </location>
</feature>
<evidence type="ECO:0000313" key="4">
    <source>
        <dbReference type="Proteomes" id="UP000248079"/>
    </source>
</evidence>
<dbReference type="Gene3D" id="2.40.160.100">
    <property type="match status" value="1"/>
</dbReference>
<dbReference type="AlphaFoldDB" id="A0A2V3ZVD9"/>
<sequence length="425" mass="48128">MKKLFRLLLVLFLGLVPSLVMAQLTFTGEIRPRTEYRHGLKSLFNSSDDAAFATSQRTRLNLGYAEETFRVGLSVQDVRTWGDVKQLNLSDKNQLMLHEAWGEIIFNENFSLKVGRQELVYDDSRILGNVGWAQQARSHDLALLKFKTDEKGKFHVGFAVNNDAEFLSRQLYTTNYKSMQFAWYNRKSDQFDFSLLFMNVGQERDADSSEAIDRDTRYSQTFGAHMNYRPGKISFTGSLYAQTGKDPSNTDLSAYMFNLGMKFPVADNWKGNVGIEMLSGSDYDSSVGSRLDSDNKSFTPLFGTNHKFNGHMDYFYVGNHTGNVGLTDIYGGLNHSKGQWSFATAIHIFSTAADLYLGPEKQDKYLGTEVDLSVGYKYSKSVLIKAGYSHMFASDSMEALKGGDKDETQNWGWVMLVFKPNFLKK</sequence>
<keyword evidence="4" id="KW-1185">Reference proteome</keyword>
<feature type="signal peptide" evidence="1">
    <location>
        <begin position="1"/>
        <end position="22"/>
    </location>
</feature>
<dbReference type="OrthoDB" id="1070463at2"/>
<dbReference type="InterPro" id="IPR025388">
    <property type="entry name" value="Alginate_export_dom"/>
</dbReference>
<keyword evidence="1" id="KW-0732">Signal</keyword>
<comment type="caution">
    <text evidence="3">The sequence shown here is derived from an EMBL/GenBank/DDBJ whole genome shotgun (WGS) entry which is preliminary data.</text>
</comment>
<name>A0A2V3ZVD9_9BACT</name>
<reference evidence="3 4" key="1">
    <citation type="submission" date="2018-05" db="EMBL/GenBank/DDBJ databases">
        <title>Marinifilum breve JC075T sp. nov., a marine bacterium isolated from Yongle Blue Hole in the South China Sea.</title>
        <authorList>
            <person name="Fu T."/>
        </authorList>
    </citation>
    <scope>NUCLEOTIDE SEQUENCE [LARGE SCALE GENOMIC DNA]</scope>
    <source>
        <strain evidence="3 4">JC075</strain>
    </source>
</reference>
<feature type="domain" description="Alginate export" evidence="2">
    <location>
        <begin position="23"/>
        <end position="401"/>
    </location>
</feature>